<proteinExistence type="predicted"/>
<dbReference type="EMBL" id="MFJA01000027">
    <property type="protein sequence ID" value="OGG03381.1"/>
    <property type="molecule type" value="Genomic_DNA"/>
</dbReference>
<comment type="caution">
    <text evidence="1">The sequence shown here is derived from an EMBL/GenBank/DDBJ whole genome shotgun (WGS) entry which is preliminary data.</text>
</comment>
<gene>
    <name evidence="1" type="ORF">A2W14_07410</name>
</gene>
<organism evidence="1 2">
    <name type="scientific">Candidatus Gottesmanbacteria bacterium RBG_16_37_8</name>
    <dbReference type="NCBI Taxonomy" id="1798371"/>
    <lineage>
        <taxon>Bacteria</taxon>
        <taxon>Candidatus Gottesmaniibacteriota</taxon>
    </lineage>
</organism>
<evidence type="ECO:0008006" key="3">
    <source>
        <dbReference type="Google" id="ProtNLM"/>
    </source>
</evidence>
<protein>
    <recommendedName>
        <fullName evidence="3">Beta-lactamase-related domain-containing protein</fullName>
    </recommendedName>
</protein>
<reference evidence="1 2" key="1">
    <citation type="journal article" date="2016" name="Nat. Commun.">
        <title>Thousands of microbial genomes shed light on interconnected biogeochemical processes in an aquifer system.</title>
        <authorList>
            <person name="Anantharaman K."/>
            <person name="Brown C.T."/>
            <person name="Hug L.A."/>
            <person name="Sharon I."/>
            <person name="Castelle C.J."/>
            <person name="Probst A.J."/>
            <person name="Thomas B.C."/>
            <person name="Singh A."/>
            <person name="Wilkins M.J."/>
            <person name="Karaoz U."/>
            <person name="Brodie E.L."/>
            <person name="Williams K.H."/>
            <person name="Hubbard S.S."/>
            <person name="Banfield J.F."/>
        </authorList>
    </citation>
    <scope>NUCLEOTIDE SEQUENCE [LARGE SCALE GENOMIC DNA]</scope>
</reference>
<evidence type="ECO:0000313" key="1">
    <source>
        <dbReference type="EMBL" id="OGG03381.1"/>
    </source>
</evidence>
<dbReference type="Proteomes" id="UP000176665">
    <property type="component" value="Unassembled WGS sequence"/>
</dbReference>
<name>A0A1F5YT44_9BACT</name>
<dbReference type="AlphaFoldDB" id="A0A1F5YT44"/>
<dbReference type="STRING" id="1798371.A2W14_07410"/>
<accession>A0A1F5YT44</accession>
<evidence type="ECO:0000313" key="2">
    <source>
        <dbReference type="Proteomes" id="UP000176665"/>
    </source>
</evidence>
<sequence length="98" mass="11094">MCYNSASFDGQTLENFAKAKLNEMKDYPTTESVTDPKETVFNGISGYQFTIIGMGRHIITLLPHGQNRYFMVNNSSMDPTNQGYEKTVEKMLSTLKLI</sequence>